<keyword evidence="3" id="KW-1185">Reference proteome</keyword>
<dbReference type="Pfam" id="PF13456">
    <property type="entry name" value="RVT_3"/>
    <property type="match status" value="1"/>
</dbReference>
<dbReference type="CDD" id="cd06222">
    <property type="entry name" value="RNase_H_like"/>
    <property type="match status" value="1"/>
</dbReference>
<evidence type="ECO:0000259" key="1">
    <source>
        <dbReference type="Pfam" id="PF13456"/>
    </source>
</evidence>
<reference evidence="2" key="1">
    <citation type="submission" date="2019-09" db="EMBL/GenBank/DDBJ databases">
        <title>Draft genome information of white flower Hibiscus syriacus.</title>
        <authorList>
            <person name="Kim Y.-M."/>
        </authorList>
    </citation>
    <scope>NUCLEOTIDE SEQUENCE [LARGE SCALE GENOMIC DNA]</scope>
    <source>
        <strain evidence="2">YM2019G1</strain>
    </source>
</reference>
<dbReference type="SUPFAM" id="SSF53098">
    <property type="entry name" value="Ribonuclease H-like"/>
    <property type="match status" value="1"/>
</dbReference>
<evidence type="ECO:0000313" key="2">
    <source>
        <dbReference type="EMBL" id="KAE8693093.1"/>
    </source>
</evidence>
<comment type="caution">
    <text evidence="2">The sequence shown here is derived from an EMBL/GenBank/DDBJ whole genome shotgun (WGS) entry which is preliminary data.</text>
</comment>
<sequence>MIMWQPPPESWVCLNTDASINPSTGFNSVGGAIRSHAGTWLIGFHKSIGITTPLQAELWGIFIGLQVAWEQGYERLQVQSDNSQAIQLLNDNAGQNSFPLVRNIL</sequence>
<dbReference type="GO" id="GO:0004523">
    <property type="term" value="F:RNA-DNA hybrid ribonuclease activity"/>
    <property type="evidence" value="ECO:0007669"/>
    <property type="project" value="InterPro"/>
</dbReference>
<dbReference type="PANTHER" id="PTHR47723">
    <property type="entry name" value="OS05G0353850 PROTEIN"/>
    <property type="match status" value="1"/>
</dbReference>
<dbReference type="PANTHER" id="PTHR47723:SF19">
    <property type="entry name" value="POLYNUCLEOTIDYL TRANSFERASE, RIBONUCLEASE H-LIKE SUPERFAMILY PROTEIN"/>
    <property type="match status" value="1"/>
</dbReference>
<dbReference type="InterPro" id="IPR044730">
    <property type="entry name" value="RNase_H-like_dom_plant"/>
</dbReference>
<proteinExistence type="predicted"/>
<dbReference type="InterPro" id="IPR036397">
    <property type="entry name" value="RNaseH_sf"/>
</dbReference>
<dbReference type="EMBL" id="VEPZ02001124">
    <property type="protein sequence ID" value="KAE8693093.1"/>
    <property type="molecule type" value="Genomic_DNA"/>
</dbReference>
<organism evidence="2 3">
    <name type="scientific">Hibiscus syriacus</name>
    <name type="common">Rose of Sharon</name>
    <dbReference type="NCBI Taxonomy" id="106335"/>
    <lineage>
        <taxon>Eukaryota</taxon>
        <taxon>Viridiplantae</taxon>
        <taxon>Streptophyta</taxon>
        <taxon>Embryophyta</taxon>
        <taxon>Tracheophyta</taxon>
        <taxon>Spermatophyta</taxon>
        <taxon>Magnoliopsida</taxon>
        <taxon>eudicotyledons</taxon>
        <taxon>Gunneridae</taxon>
        <taxon>Pentapetalae</taxon>
        <taxon>rosids</taxon>
        <taxon>malvids</taxon>
        <taxon>Malvales</taxon>
        <taxon>Malvaceae</taxon>
        <taxon>Malvoideae</taxon>
        <taxon>Hibiscus</taxon>
    </lineage>
</organism>
<dbReference type="InterPro" id="IPR053151">
    <property type="entry name" value="RNase_H-like"/>
</dbReference>
<dbReference type="GO" id="GO:0003676">
    <property type="term" value="F:nucleic acid binding"/>
    <property type="evidence" value="ECO:0007669"/>
    <property type="project" value="InterPro"/>
</dbReference>
<dbReference type="InterPro" id="IPR002156">
    <property type="entry name" value="RNaseH_domain"/>
</dbReference>
<name>A0A6A2ZMV3_HIBSY</name>
<gene>
    <name evidence="2" type="ORF">F3Y22_tig00110819pilonHSYRG00319</name>
</gene>
<protein>
    <recommendedName>
        <fullName evidence="1">RNase H type-1 domain-containing protein</fullName>
    </recommendedName>
</protein>
<dbReference type="Proteomes" id="UP000436088">
    <property type="component" value="Unassembled WGS sequence"/>
</dbReference>
<dbReference type="InterPro" id="IPR012337">
    <property type="entry name" value="RNaseH-like_sf"/>
</dbReference>
<feature type="domain" description="RNase H type-1" evidence="1">
    <location>
        <begin position="15"/>
        <end position="94"/>
    </location>
</feature>
<accession>A0A6A2ZMV3</accession>
<evidence type="ECO:0000313" key="3">
    <source>
        <dbReference type="Proteomes" id="UP000436088"/>
    </source>
</evidence>
<dbReference type="AlphaFoldDB" id="A0A6A2ZMV3"/>
<dbReference type="Gene3D" id="3.30.420.10">
    <property type="entry name" value="Ribonuclease H-like superfamily/Ribonuclease H"/>
    <property type="match status" value="1"/>
</dbReference>